<comment type="caution">
    <text evidence="1">The sequence shown here is derived from an EMBL/GenBank/DDBJ whole genome shotgun (WGS) entry which is preliminary data.</text>
</comment>
<dbReference type="EMBL" id="RAZM01000046">
    <property type="protein sequence ID" value="RLT79499.1"/>
    <property type="molecule type" value="Genomic_DNA"/>
</dbReference>
<accession>A0A3L8A669</accession>
<proteinExistence type="predicted"/>
<reference evidence="1 2" key="1">
    <citation type="submission" date="2018-09" db="EMBL/GenBank/DDBJ databases">
        <title>Murine metabolic-syndrome-specific gut microbial biobank.</title>
        <authorList>
            <person name="Liu C."/>
        </authorList>
    </citation>
    <scope>NUCLEOTIDE SEQUENCE [LARGE SCALE GENOMIC DNA]</scope>
    <source>
        <strain evidence="1 2">0.1X-D8-26</strain>
    </source>
</reference>
<organism evidence="1 2">
    <name type="scientific">Bacteroides acidifaciens</name>
    <dbReference type="NCBI Taxonomy" id="85831"/>
    <lineage>
        <taxon>Bacteria</taxon>
        <taxon>Pseudomonadati</taxon>
        <taxon>Bacteroidota</taxon>
        <taxon>Bacteroidia</taxon>
        <taxon>Bacteroidales</taxon>
        <taxon>Bacteroidaceae</taxon>
        <taxon>Bacteroides</taxon>
    </lineage>
</organism>
<protein>
    <submittedName>
        <fullName evidence="1">Uncharacterized protein</fullName>
    </submittedName>
</protein>
<dbReference type="Proteomes" id="UP000267159">
    <property type="component" value="Unassembled WGS sequence"/>
</dbReference>
<sequence>MIEGESGSFLLFCCRPKERRAFSQFIKGIILGIKRCWLSDNGKSNGVILIFYIIFEDTLFII</sequence>
<name>A0A3L8A669_9BACE</name>
<gene>
    <name evidence="1" type="ORF">D7Y07_13290</name>
</gene>
<evidence type="ECO:0000313" key="1">
    <source>
        <dbReference type="EMBL" id="RLT79499.1"/>
    </source>
</evidence>
<evidence type="ECO:0000313" key="2">
    <source>
        <dbReference type="Proteomes" id="UP000267159"/>
    </source>
</evidence>
<dbReference type="AlphaFoldDB" id="A0A3L8A669"/>